<dbReference type="InterPro" id="IPR051604">
    <property type="entry name" value="Ergot_Alk_Oxidoreductase"/>
</dbReference>
<dbReference type="PANTHER" id="PTHR43162:SF1">
    <property type="entry name" value="PRESTALK A DIFFERENTIATION PROTEIN A"/>
    <property type="match status" value="1"/>
</dbReference>
<evidence type="ECO:0000313" key="2">
    <source>
        <dbReference type="EMBL" id="AJD46227.1"/>
    </source>
</evidence>
<dbReference type="InterPro" id="IPR008030">
    <property type="entry name" value="NmrA-like"/>
</dbReference>
<dbReference type="HOGENOM" id="CLU_007383_10_5_5"/>
<accession>A0A0B4XIH4</accession>
<dbReference type="SUPFAM" id="SSF51735">
    <property type="entry name" value="NAD(P)-binding Rossmann-fold domains"/>
    <property type="match status" value="1"/>
</dbReference>
<keyword evidence="3" id="KW-1185">Reference proteome</keyword>
<organism evidence="2 3">
    <name type="scientific">Rhizobium gallicum bv. gallicum R602sp</name>
    <dbReference type="NCBI Taxonomy" id="1041138"/>
    <lineage>
        <taxon>Bacteria</taxon>
        <taxon>Pseudomonadati</taxon>
        <taxon>Pseudomonadota</taxon>
        <taxon>Alphaproteobacteria</taxon>
        <taxon>Hyphomicrobiales</taxon>
        <taxon>Rhizobiaceae</taxon>
        <taxon>Rhizobium/Agrobacterium group</taxon>
        <taxon>Rhizobium</taxon>
    </lineage>
</organism>
<protein>
    <submittedName>
        <fullName evidence="2">NmrA-like family protein</fullName>
    </submittedName>
</protein>
<sequence length="297" mass="30894">MYVVLGANGRAGGETARALIEHGEAVRVVVRHPGQGEKWTALGAAVVVANIEDTEALADALKGASGAFLLNPPPVRGDPYARTDELGAALADAARRTHLPKAVVLSSIGAQHASGTGVIATLNRFEARLAGVAPAIAFLRSGYFVETWSEVAGTAVSEGLLPTFLEPSQEIPMVSTIDVGRTAAALLREDWTGKRVVELAGPEDWSAGNVASAFAEVLDRPVVPMLVPPEGRAVLLAEEGVPEEVAGALLGMYEGIANGLFTRQDGSEHRRGTISLAAAIERIVATVEPADRCSAPQ</sequence>
<evidence type="ECO:0000259" key="1">
    <source>
        <dbReference type="Pfam" id="PF05368"/>
    </source>
</evidence>
<proteinExistence type="predicted"/>
<feature type="domain" description="NmrA-like" evidence="1">
    <location>
        <begin position="3"/>
        <end position="254"/>
    </location>
</feature>
<reference evidence="2 3" key="1">
    <citation type="submission" date="2013-11" db="EMBL/GenBank/DDBJ databases">
        <title>Complete genome sequence of Rhizobium gallicum bv. gallicum R602.</title>
        <authorList>
            <person name="Bustos P."/>
            <person name="Santamaria R.I."/>
            <person name="Lozano L."/>
            <person name="Acosta J.L."/>
            <person name="Ormeno-Orrillo E."/>
            <person name="Rogel M.A."/>
            <person name="Romero D."/>
            <person name="Cevallos M.A."/>
            <person name="Martinez-Romero E."/>
            <person name="Gonzalez V."/>
        </authorList>
    </citation>
    <scope>NUCLEOTIDE SEQUENCE [LARGE SCALE GENOMIC DNA]</scope>
    <source>
        <strain evidence="2 3">R602</strain>
        <plasmid evidence="2 3">pRgalR602c</plasmid>
    </source>
</reference>
<dbReference type="PANTHER" id="PTHR43162">
    <property type="match status" value="1"/>
</dbReference>
<dbReference type="EMBL" id="CP006880">
    <property type="protein sequence ID" value="AJD46227.1"/>
    <property type="molecule type" value="Genomic_DNA"/>
</dbReference>
<dbReference type="KEGG" id="rga:RGR602_PC02208"/>
<dbReference type="Proteomes" id="UP000031368">
    <property type="component" value="Plasmid pRgalR602c"/>
</dbReference>
<dbReference type="Pfam" id="PF05368">
    <property type="entry name" value="NmrA"/>
    <property type="match status" value="1"/>
</dbReference>
<keyword evidence="2" id="KW-0614">Plasmid</keyword>
<geneLocation type="plasmid" evidence="2 3">
    <name>pRgalR602c</name>
</geneLocation>
<name>A0A0B4XIH4_9HYPH</name>
<gene>
    <name evidence="2" type="ORF">RGR602_PC02208</name>
</gene>
<dbReference type="AlphaFoldDB" id="A0A0B4XIH4"/>
<evidence type="ECO:0000313" key="3">
    <source>
        <dbReference type="Proteomes" id="UP000031368"/>
    </source>
</evidence>
<dbReference type="InterPro" id="IPR036291">
    <property type="entry name" value="NAD(P)-bd_dom_sf"/>
</dbReference>
<dbReference type="Gene3D" id="3.40.50.720">
    <property type="entry name" value="NAD(P)-binding Rossmann-like Domain"/>
    <property type="match status" value="1"/>
</dbReference>
<dbReference type="Gene3D" id="3.90.25.10">
    <property type="entry name" value="UDP-galactose 4-epimerase, domain 1"/>
    <property type="match status" value="1"/>
</dbReference>
<dbReference type="RefSeq" id="WP_040116256.1">
    <property type="nucleotide sequence ID" value="NZ_CP006880.1"/>
</dbReference>